<keyword evidence="3" id="KW-1185">Reference proteome</keyword>
<protein>
    <submittedName>
        <fullName evidence="2">Uncharacterized protein</fullName>
    </submittedName>
</protein>
<name>A0A7J6U2G9_PEROL</name>
<gene>
    <name evidence="2" type="ORF">FOZ63_006568</name>
</gene>
<feature type="compositionally biased region" description="Basic residues" evidence="1">
    <location>
        <begin position="10"/>
        <end position="28"/>
    </location>
</feature>
<sequence length="112" mass="12921">MVLDDEPLGRRRHCRSAEARKRRNRSRRERYMRQLDARDAVAADRHDTVMDPFKLLRFYASAAAAFRTRQKDKCLDDLSDGTVVLCLSSPLYALTCMLLCRRFLGSLACVLP</sequence>
<reference evidence="2 3" key="1">
    <citation type="submission" date="2020-04" db="EMBL/GenBank/DDBJ databases">
        <title>Perkinsus olseni comparative genomics.</title>
        <authorList>
            <person name="Bogema D.R."/>
        </authorList>
    </citation>
    <scope>NUCLEOTIDE SEQUENCE [LARGE SCALE GENOMIC DNA]</scope>
    <source>
        <strain evidence="2 3">ATCC PRA-207</strain>
    </source>
</reference>
<organism evidence="2 3">
    <name type="scientific">Perkinsus olseni</name>
    <name type="common">Perkinsus atlanticus</name>
    <dbReference type="NCBI Taxonomy" id="32597"/>
    <lineage>
        <taxon>Eukaryota</taxon>
        <taxon>Sar</taxon>
        <taxon>Alveolata</taxon>
        <taxon>Perkinsozoa</taxon>
        <taxon>Perkinsea</taxon>
        <taxon>Perkinsida</taxon>
        <taxon>Perkinsidae</taxon>
        <taxon>Perkinsus</taxon>
    </lineage>
</organism>
<evidence type="ECO:0000313" key="2">
    <source>
        <dbReference type="EMBL" id="KAF4751909.1"/>
    </source>
</evidence>
<dbReference type="Proteomes" id="UP000553632">
    <property type="component" value="Unassembled WGS sequence"/>
</dbReference>
<evidence type="ECO:0000313" key="3">
    <source>
        <dbReference type="Proteomes" id="UP000553632"/>
    </source>
</evidence>
<proteinExistence type="predicted"/>
<evidence type="ECO:0000256" key="1">
    <source>
        <dbReference type="SAM" id="MobiDB-lite"/>
    </source>
</evidence>
<comment type="caution">
    <text evidence="2">The sequence shown here is derived from an EMBL/GenBank/DDBJ whole genome shotgun (WGS) entry which is preliminary data.</text>
</comment>
<dbReference type="EMBL" id="JABANO010006386">
    <property type="protein sequence ID" value="KAF4751909.1"/>
    <property type="molecule type" value="Genomic_DNA"/>
</dbReference>
<accession>A0A7J6U2G9</accession>
<dbReference type="AlphaFoldDB" id="A0A7J6U2G9"/>
<feature type="region of interest" description="Disordered" evidence="1">
    <location>
        <begin position="1"/>
        <end position="29"/>
    </location>
</feature>